<organism evidence="1 2">
    <name type="scientific">Streptomyces abyssalis</name>
    <dbReference type="NCBI Taxonomy" id="933944"/>
    <lineage>
        <taxon>Bacteria</taxon>
        <taxon>Bacillati</taxon>
        <taxon>Actinomycetota</taxon>
        <taxon>Actinomycetes</taxon>
        <taxon>Kitasatosporales</taxon>
        <taxon>Streptomycetaceae</taxon>
        <taxon>Streptomyces</taxon>
    </lineage>
</organism>
<proteinExistence type="predicted"/>
<keyword evidence="2" id="KW-1185">Reference proteome</keyword>
<name>A0A1E7JVF7_9ACTN</name>
<dbReference type="SUPFAM" id="SSF81923">
    <property type="entry name" value="Double Clp-N motif"/>
    <property type="match status" value="1"/>
</dbReference>
<gene>
    <name evidence="1" type="ORF">AN215_00310</name>
</gene>
<protein>
    <recommendedName>
        <fullName evidence="3">Peptidase</fullName>
    </recommendedName>
</protein>
<evidence type="ECO:0000313" key="2">
    <source>
        <dbReference type="Proteomes" id="UP000176087"/>
    </source>
</evidence>
<dbReference type="InterPro" id="IPR036628">
    <property type="entry name" value="Clp_N_dom_sf"/>
</dbReference>
<dbReference type="PATRIC" id="fig|933944.5.peg.4870"/>
<dbReference type="STRING" id="933944.AN215_00310"/>
<accession>A0A1E7JVF7</accession>
<evidence type="ECO:0000313" key="1">
    <source>
        <dbReference type="EMBL" id="OEU94437.1"/>
    </source>
</evidence>
<dbReference type="Proteomes" id="UP000176087">
    <property type="component" value="Unassembled WGS sequence"/>
</dbReference>
<dbReference type="EMBL" id="LJGT01000035">
    <property type="protein sequence ID" value="OEU94437.1"/>
    <property type="molecule type" value="Genomic_DNA"/>
</dbReference>
<dbReference type="Gene3D" id="1.10.1780.10">
    <property type="entry name" value="Clp, N-terminal domain"/>
    <property type="match status" value="1"/>
</dbReference>
<sequence>MIEDRLSEQLGAVVATARRRAARGGDREVDTAHLLHSLLESDPVVRAFLGGGGAQTAKLLGYLAQRSIGYGLRWRHTVETGGPHARTTDAPFVAGWSPAAAVAMAVALDRASARGEARADAVDLFAGLAADTDCRAAEVLRTAGVDVTGLAAGLDVRCIRGDTPVGG</sequence>
<comment type="caution">
    <text evidence="1">The sequence shown here is derived from an EMBL/GenBank/DDBJ whole genome shotgun (WGS) entry which is preliminary data.</text>
</comment>
<evidence type="ECO:0008006" key="3">
    <source>
        <dbReference type="Google" id="ProtNLM"/>
    </source>
</evidence>
<reference evidence="1 2" key="1">
    <citation type="journal article" date="2016" name="Front. Microbiol.">
        <title>Comparative Genomics Analysis of Streptomyces Species Reveals Their Adaptation to the Marine Environment and Their Diversity at the Genomic Level.</title>
        <authorList>
            <person name="Tian X."/>
            <person name="Zhang Z."/>
            <person name="Yang T."/>
            <person name="Chen M."/>
            <person name="Li J."/>
            <person name="Chen F."/>
            <person name="Yang J."/>
            <person name="Li W."/>
            <person name="Zhang B."/>
            <person name="Zhang Z."/>
            <person name="Wu J."/>
            <person name="Zhang C."/>
            <person name="Long L."/>
            <person name="Xiao J."/>
        </authorList>
    </citation>
    <scope>NUCLEOTIDE SEQUENCE [LARGE SCALE GENOMIC DNA]</scope>
    <source>
        <strain evidence="1 2">SCSIO 10390</strain>
    </source>
</reference>
<dbReference type="OrthoDB" id="4328726at2"/>
<dbReference type="AlphaFoldDB" id="A0A1E7JVF7"/>